<keyword evidence="2" id="KW-1185">Reference proteome</keyword>
<accession>A0A167RPR3</accession>
<organism evidence="1 2">
    <name type="scientific">Powai lake megavirus</name>
    <dbReference type="NCBI Taxonomy" id="1842663"/>
    <lineage>
        <taxon>Viruses</taxon>
        <taxon>Varidnaviria</taxon>
        <taxon>Bamfordvirae</taxon>
        <taxon>Nucleocytoviricota</taxon>
        <taxon>Megaviricetes</taxon>
        <taxon>Imitervirales</taxon>
        <taxon>Mimiviridae</taxon>
        <taxon>Megamimivirinae</taxon>
        <taxon>Megavirus</taxon>
        <taxon>Megavirus powaiense</taxon>
    </lineage>
</organism>
<reference evidence="1 2" key="1">
    <citation type="journal article" date="2016" name="Genome Announc.">
        <title>Complete Genome Sequence of a New Megavirus Family Member Isolated from an Inland Water Lake for the First Time in India.</title>
        <authorList>
            <person name="Chatterjee A."/>
            <person name="Ali F."/>
            <person name="Bange D."/>
            <person name="Kondabagil K."/>
        </authorList>
    </citation>
    <scope>NUCLEOTIDE SEQUENCE [LARGE SCALE GENOMIC DNA]</scope>
    <source>
        <strain evidence="1">1</strain>
    </source>
</reference>
<dbReference type="RefSeq" id="YP_010776727.1">
    <property type="nucleotide sequence ID" value="NC_075034.1"/>
</dbReference>
<dbReference type="GeneID" id="80513338"/>
<proteinExistence type="predicted"/>
<dbReference type="Proteomes" id="UP000241365">
    <property type="component" value="Segment"/>
</dbReference>
<evidence type="ECO:0008006" key="3">
    <source>
        <dbReference type="Google" id="ProtNLM"/>
    </source>
</evidence>
<protein>
    <recommendedName>
        <fullName evidence="3">Divergent P-loop NTPase</fullName>
    </recommendedName>
</protein>
<evidence type="ECO:0000313" key="2">
    <source>
        <dbReference type="Proteomes" id="UP000241365"/>
    </source>
</evidence>
<dbReference type="EMBL" id="KU877344">
    <property type="protein sequence ID" value="ANB50976.1"/>
    <property type="molecule type" value="Genomic_DNA"/>
</dbReference>
<name>A0A167RPR3_9VIRU</name>
<sequence>MTTPVIIDHDKIRELKQYAENNVILLNEIMDIYNGQAKTIGDRVEHCIFFDFGYKFVYSIEQVPSTDFKKLYTIKRLSGSVNNGNYPSIQLMKIVMKELNMKNLDDCDIKINKNDPIPNIEIMDIIKETSMD</sequence>
<dbReference type="KEGG" id="vg:80513338"/>
<evidence type="ECO:0000313" key="1">
    <source>
        <dbReference type="EMBL" id="ANB50976.1"/>
    </source>
</evidence>